<name>A0A0E9PS71_ANGAN</name>
<sequence>MVATSKTGGVLIVYKGFNKRIGISIQYVMM</sequence>
<proteinExistence type="predicted"/>
<reference evidence="1" key="1">
    <citation type="submission" date="2014-11" db="EMBL/GenBank/DDBJ databases">
        <authorList>
            <person name="Amaro Gonzalez C."/>
        </authorList>
    </citation>
    <scope>NUCLEOTIDE SEQUENCE</scope>
</reference>
<protein>
    <submittedName>
        <fullName evidence="1">Uncharacterized protein</fullName>
    </submittedName>
</protein>
<evidence type="ECO:0000313" key="1">
    <source>
        <dbReference type="EMBL" id="JAH06920.1"/>
    </source>
</evidence>
<accession>A0A0E9PS71</accession>
<organism evidence="1">
    <name type="scientific">Anguilla anguilla</name>
    <name type="common">European freshwater eel</name>
    <name type="synonym">Muraena anguilla</name>
    <dbReference type="NCBI Taxonomy" id="7936"/>
    <lineage>
        <taxon>Eukaryota</taxon>
        <taxon>Metazoa</taxon>
        <taxon>Chordata</taxon>
        <taxon>Craniata</taxon>
        <taxon>Vertebrata</taxon>
        <taxon>Euteleostomi</taxon>
        <taxon>Actinopterygii</taxon>
        <taxon>Neopterygii</taxon>
        <taxon>Teleostei</taxon>
        <taxon>Anguilliformes</taxon>
        <taxon>Anguillidae</taxon>
        <taxon>Anguilla</taxon>
    </lineage>
</organism>
<reference evidence="1" key="2">
    <citation type="journal article" date="2015" name="Fish Shellfish Immunol.">
        <title>Early steps in the European eel (Anguilla anguilla)-Vibrio vulnificus interaction in the gills: Role of the RtxA13 toxin.</title>
        <authorList>
            <person name="Callol A."/>
            <person name="Pajuelo D."/>
            <person name="Ebbesson L."/>
            <person name="Teles M."/>
            <person name="MacKenzie S."/>
            <person name="Amaro C."/>
        </authorList>
    </citation>
    <scope>NUCLEOTIDE SEQUENCE</scope>
</reference>
<dbReference type="AlphaFoldDB" id="A0A0E9PS71"/>
<dbReference type="EMBL" id="GBXM01101657">
    <property type="protein sequence ID" value="JAH06920.1"/>
    <property type="molecule type" value="Transcribed_RNA"/>
</dbReference>